<keyword evidence="2" id="KW-1185">Reference proteome</keyword>
<proteinExistence type="predicted"/>
<dbReference type="GO" id="GO:0070819">
    <property type="term" value="F:menaquinone-dependent protoporphyrinogen oxidase activity"/>
    <property type="evidence" value="ECO:0007669"/>
    <property type="project" value="TreeGrafter"/>
</dbReference>
<sequence>MKTAICYYSAHHHNTLKVIRAMTDGYDVDLIDVTKTDSVDLSGYDLVGFASGIYGFAPHEKVTQFAQQFLLPHTPTFFVYTYGLQKGTGTKPLQAAAAAADAVVLGEYGCKGYDTFGPFKLVGGTAKGHPDAQDLSEARAFFERIYQTVSVEKK</sequence>
<dbReference type="Gene3D" id="3.40.50.360">
    <property type="match status" value="1"/>
</dbReference>
<dbReference type="InterPro" id="IPR052200">
    <property type="entry name" value="Protoporphyrinogen_IX_DH"/>
</dbReference>
<reference evidence="1" key="1">
    <citation type="submission" date="2020-08" db="EMBL/GenBank/DDBJ databases">
        <authorList>
            <person name="Cejkova D."/>
            <person name="Kubasova T."/>
            <person name="Jahodarova E."/>
            <person name="Rychlik I."/>
        </authorList>
    </citation>
    <scope>NUCLEOTIDE SEQUENCE</scope>
    <source>
        <strain evidence="1">An559</strain>
    </source>
</reference>
<dbReference type="AlphaFoldDB" id="A0A938X8G5"/>
<dbReference type="GO" id="GO:0006783">
    <property type="term" value="P:heme biosynthetic process"/>
    <property type="evidence" value="ECO:0007669"/>
    <property type="project" value="TreeGrafter"/>
</dbReference>
<gene>
    <name evidence="1" type="ORF">H6A12_11465</name>
</gene>
<organism evidence="1 2">
    <name type="scientific">Merdimmobilis hominis</name>
    <dbReference type="NCBI Taxonomy" id="2897707"/>
    <lineage>
        <taxon>Bacteria</taxon>
        <taxon>Bacillati</taxon>
        <taxon>Bacillota</taxon>
        <taxon>Clostridia</taxon>
        <taxon>Eubacteriales</taxon>
        <taxon>Oscillospiraceae</taxon>
        <taxon>Merdimmobilis</taxon>
    </lineage>
</organism>
<evidence type="ECO:0000313" key="1">
    <source>
        <dbReference type="EMBL" id="MBM6921768.1"/>
    </source>
</evidence>
<name>A0A938X8G5_9FIRM</name>
<reference evidence="1" key="2">
    <citation type="journal article" date="2021" name="Sci. Rep.">
        <title>The distribution of antibiotic resistance genes in chicken gut microbiota commensals.</title>
        <authorList>
            <person name="Juricova H."/>
            <person name="Matiasovicova J."/>
            <person name="Kubasova T."/>
            <person name="Cejkova D."/>
            <person name="Rychlik I."/>
        </authorList>
    </citation>
    <scope>NUCLEOTIDE SEQUENCE</scope>
    <source>
        <strain evidence="1">An559</strain>
    </source>
</reference>
<dbReference type="RefSeq" id="WP_204448006.1">
    <property type="nucleotide sequence ID" value="NZ_JACJKY010000025.1"/>
</dbReference>
<dbReference type="GO" id="GO:0010181">
    <property type="term" value="F:FMN binding"/>
    <property type="evidence" value="ECO:0007669"/>
    <property type="project" value="TreeGrafter"/>
</dbReference>
<dbReference type="PANTHER" id="PTHR38030">
    <property type="entry name" value="PROTOPORPHYRINOGEN IX DEHYDROGENASE [MENAQUINONE]"/>
    <property type="match status" value="1"/>
</dbReference>
<dbReference type="SUPFAM" id="SSF52218">
    <property type="entry name" value="Flavoproteins"/>
    <property type="match status" value="1"/>
</dbReference>
<protein>
    <submittedName>
        <fullName evidence="1">Flavodoxin</fullName>
    </submittedName>
</protein>
<dbReference type="EMBL" id="JACJKY010000025">
    <property type="protein sequence ID" value="MBM6921768.1"/>
    <property type="molecule type" value="Genomic_DNA"/>
</dbReference>
<evidence type="ECO:0000313" key="2">
    <source>
        <dbReference type="Proteomes" id="UP000774750"/>
    </source>
</evidence>
<comment type="caution">
    <text evidence="1">The sequence shown here is derived from an EMBL/GenBank/DDBJ whole genome shotgun (WGS) entry which is preliminary data.</text>
</comment>
<accession>A0A938X8G5</accession>
<dbReference type="Proteomes" id="UP000774750">
    <property type="component" value="Unassembled WGS sequence"/>
</dbReference>
<dbReference type="PANTHER" id="PTHR38030:SF2">
    <property type="entry name" value="PROTOPORPHYRINOGEN IX DEHYDROGENASE [QUINONE]"/>
    <property type="match status" value="1"/>
</dbReference>
<dbReference type="InterPro" id="IPR029039">
    <property type="entry name" value="Flavoprotein-like_sf"/>
</dbReference>